<sequence length="300" mass="30645">MPPFDPPRVGFLPKEGLLVFYSGLLSLNAGYVNAVALLILAFPVGNLTAVTTQLGMNTANPWLYEGHLLAAILVGFLAGATTAGALLGSTKALTGPRHAAVLTGEAVFLLLAAFGVEETAVRAAIESIGIEPSVVQAMFAALALGMQNGLTSSFRGMAIRTTHFTGTVTDLGLILGRSRENGIDKLKATVLTVTLLLFLSGGTVGLLIGARLGGFSLTVPACACAAFAVANVAYRRFGAGDRVGSAPESHRRAGLGVPRDGFPPTHSKAGSDARVRVLKTSGETNAGTVGNSSNDAAKAT</sequence>
<organism evidence="4 6">
    <name type="scientific">Mycobacterium kubicae</name>
    <dbReference type="NCBI Taxonomy" id="120959"/>
    <lineage>
        <taxon>Bacteria</taxon>
        <taxon>Bacillati</taxon>
        <taxon>Actinomycetota</taxon>
        <taxon>Actinomycetes</taxon>
        <taxon>Mycobacteriales</taxon>
        <taxon>Mycobacteriaceae</taxon>
        <taxon>Mycobacterium</taxon>
        <taxon>Mycobacterium simiae complex</taxon>
    </lineage>
</organism>
<dbReference type="PANTHER" id="PTHR37314">
    <property type="entry name" value="SLR0142 PROTEIN"/>
    <property type="match status" value="1"/>
</dbReference>
<keyword evidence="5" id="KW-1185">Reference proteome</keyword>
<keyword evidence="2" id="KW-1133">Transmembrane helix</keyword>
<dbReference type="KEGG" id="mku:I2456_27820"/>
<evidence type="ECO:0000313" key="6">
    <source>
        <dbReference type="Proteomes" id="UP000663583"/>
    </source>
</evidence>
<dbReference type="Proteomes" id="UP000465306">
    <property type="component" value="Unassembled WGS sequence"/>
</dbReference>
<reference evidence="3" key="2">
    <citation type="submission" date="2020-02" db="EMBL/GenBank/DDBJ databases">
        <authorList>
            <person name="Matsumoto Y."/>
            <person name="Kinjo T."/>
            <person name="Motooka D."/>
            <person name="Nabeya D."/>
            <person name="Jung N."/>
            <person name="Uechi K."/>
            <person name="Horii T."/>
            <person name="Iida T."/>
            <person name="Fujita J."/>
            <person name="Nakamura S."/>
        </authorList>
    </citation>
    <scope>NUCLEOTIDE SEQUENCE</scope>
    <source>
        <strain evidence="3">JCM 13573</strain>
    </source>
</reference>
<dbReference type="EMBL" id="BLKU01000005">
    <property type="protein sequence ID" value="GFG65670.1"/>
    <property type="molecule type" value="Genomic_DNA"/>
</dbReference>
<feature type="transmembrane region" description="Helical" evidence="2">
    <location>
        <begin position="99"/>
        <end position="116"/>
    </location>
</feature>
<keyword evidence="2" id="KW-0472">Membrane</keyword>
<dbReference type="EMBL" id="CP065047">
    <property type="protein sequence ID" value="QPI37995.1"/>
    <property type="molecule type" value="Genomic_DNA"/>
</dbReference>
<dbReference type="Pfam" id="PF06912">
    <property type="entry name" value="DUF1275"/>
    <property type="match status" value="1"/>
</dbReference>
<evidence type="ECO:0000256" key="2">
    <source>
        <dbReference type="SAM" id="Phobius"/>
    </source>
</evidence>
<protein>
    <submittedName>
        <fullName evidence="4">DUF1275 domain-containing protein</fullName>
    </submittedName>
</protein>
<feature type="compositionally biased region" description="Polar residues" evidence="1">
    <location>
        <begin position="281"/>
        <end position="300"/>
    </location>
</feature>
<evidence type="ECO:0000313" key="3">
    <source>
        <dbReference type="EMBL" id="GFG65670.1"/>
    </source>
</evidence>
<feature type="transmembrane region" description="Helical" evidence="2">
    <location>
        <begin position="214"/>
        <end position="234"/>
    </location>
</feature>
<reference evidence="4" key="3">
    <citation type="submission" date="2020-11" db="EMBL/GenBank/DDBJ databases">
        <title>Intraspecies plasmid and genomic variation of Mycobacterium kubicae revealed by the complete genome sequences of two clinical isolates.</title>
        <authorList>
            <person name="Hendrix J.R."/>
            <person name="Epperson L.E."/>
            <person name="Honda J.R."/>
            <person name="Strong M."/>
        </authorList>
    </citation>
    <scope>NUCLEOTIDE SEQUENCE</scope>
    <source>
        <strain evidence="4">JCM 13573</strain>
    </source>
</reference>
<reference evidence="3 5" key="1">
    <citation type="journal article" date="2019" name="Emerg. Microbes Infect.">
        <title>Comprehensive subspecies identification of 175 nontuberculous mycobacteria species based on 7547 genomic profiles.</title>
        <authorList>
            <person name="Matsumoto Y."/>
            <person name="Kinjo T."/>
            <person name="Motooka D."/>
            <person name="Nabeya D."/>
            <person name="Jung N."/>
            <person name="Uechi K."/>
            <person name="Horii T."/>
            <person name="Iida T."/>
            <person name="Fujita J."/>
            <person name="Nakamura S."/>
        </authorList>
    </citation>
    <scope>NUCLEOTIDE SEQUENCE [LARGE SCALE GENOMIC DNA]</scope>
    <source>
        <strain evidence="3 5">JCM 13573</strain>
    </source>
</reference>
<dbReference type="RefSeq" id="WP_085073293.1">
    <property type="nucleotide sequence ID" value="NZ_BLKU01000005.1"/>
</dbReference>
<dbReference type="PANTHER" id="PTHR37314:SF4">
    <property type="entry name" value="UPF0700 TRANSMEMBRANE PROTEIN YOAK"/>
    <property type="match status" value="1"/>
</dbReference>
<dbReference type="Proteomes" id="UP000663583">
    <property type="component" value="Chromosome"/>
</dbReference>
<evidence type="ECO:0000256" key="1">
    <source>
        <dbReference type="SAM" id="MobiDB-lite"/>
    </source>
</evidence>
<proteinExistence type="predicted"/>
<dbReference type="InterPro" id="IPR010699">
    <property type="entry name" value="DUF1275"/>
</dbReference>
<keyword evidence="2" id="KW-0812">Transmembrane</keyword>
<gene>
    <name evidence="4" type="ORF">I2456_27820</name>
    <name evidence="3" type="ORF">MKUB_31600</name>
</gene>
<accession>A0AAX1JC44</accession>
<evidence type="ECO:0000313" key="4">
    <source>
        <dbReference type="EMBL" id="QPI37995.1"/>
    </source>
</evidence>
<feature type="region of interest" description="Disordered" evidence="1">
    <location>
        <begin position="241"/>
        <end position="300"/>
    </location>
</feature>
<evidence type="ECO:0000313" key="5">
    <source>
        <dbReference type="Proteomes" id="UP000465306"/>
    </source>
</evidence>
<feature type="transmembrane region" description="Helical" evidence="2">
    <location>
        <begin position="188"/>
        <end position="208"/>
    </location>
</feature>
<feature type="transmembrane region" description="Helical" evidence="2">
    <location>
        <begin position="18"/>
        <end position="42"/>
    </location>
</feature>
<name>A0AAX1JC44_9MYCO</name>
<feature type="transmembrane region" description="Helical" evidence="2">
    <location>
        <begin position="62"/>
        <end position="87"/>
    </location>
</feature>
<dbReference type="AlphaFoldDB" id="A0AAX1JC44"/>